<keyword evidence="2" id="KW-1185">Reference proteome</keyword>
<evidence type="ECO:0000313" key="1">
    <source>
        <dbReference type="EMBL" id="OJG82959.1"/>
    </source>
</evidence>
<reference evidence="1 2" key="1">
    <citation type="submission" date="2014-12" db="EMBL/GenBank/DDBJ databases">
        <title>Draft genome sequences of 29 type strains of Enterococci.</title>
        <authorList>
            <person name="Zhong Z."/>
            <person name="Sun Z."/>
            <person name="Liu W."/>
            <person name="Zhang W."/>
            <person name="Zhang H."/>
        </authorList>
    </citation>
    <scope>NUCLEOTIDE SEQUENCE [LARGE SCALE GENOMIC DNA]</scope>
    <source>
        <strain evidence="1 2">DSM 15687</strain>
    </source>
</reference>
<comment type="caution">
    <text evidence="1">The sequence shown here is derived from an EMBL/GenBank/DDBJ whole genome shotgun (WGS) entry which is preliminary data.</text>
</comment>
<dbReference type="Proteomes" id="UP000182152">
    <property type="component" value="Unassembled WGS sequence"/>
</dbReference>
<accession>A0A1L8WPL4</accession>
<evidence type="ECO:0000313" key="2">
    <source>
        <dbReference type="Proteomes" id="UP000182152"/>
    </source>
</evidence>
<gene>
    <name evidence="1" type="ORF">RV14_GL001961</name>
</gene>
<proteinExistence type="predicted"/>
<organism evidence="1 2">
    <name type="scientific">Enterococcus ratti</name>
    <dbReference type="NCBI Taxonomy" id="150033"/>
    <lineage>
        <taxon>Bacteria</taxon>
        <taxon>Bacillati</taxon>
        <taxon>Bacillota</taxon>
        <taxon>Bacilli</taxon>
        <taxon>Lactobacillales</taxon>
        <taxon>Enterococcaceae</taxon>
        <taxon>Enterococcus</taxon>
    </lineage>
</organism>
<dbReference type="EMBL" id="JXLB01000006">
    <property type="protein sequence ID" value="OJG82959.1"/>
    <property type="molecule type" value="Genomic_DNA"/>
</dbReference>
<dbReference type="AlphaFoldDB" id="A0A1L8WPL4"/>
<dbReference type="STRING" id="150033.RV14_GL001961"/>
<protein>
    <submittedName>
        <fullName evidence="1">Uncharacterized protein</fullName>
    </submittedName>
</protein>
<name>A0A1L8WPL4_9ENTE</name>
<sequence length="38" mass="4475">MLLKTFLGISFCIEKTIDRKKKTVIFFLLTKISPIMKK</sequence>